<proteinExistence type="predicted"/>
<evidence type="ECO:0008006" key="4">
    <source>
        <dbReference type="Google" id="ProtNLM"/>
    </source>
</evidence>
<feature type="signal peptide" evidence="1">
    <location>
        <begin position="1"/>
        <end position="20"/>
    </location>
</feature>
<sequence>MTALWFWWCLAYMAVYVSVARLLKGPLTRPYPCPWSIGLFSLSGNDIPYGFGKTRSLPVLFRCLPFWLRPFASNEAPPLRHVQALHGLCARSFVSIEGTALATRWLLCGIAPSPCYLAQQDAHAEPLCQGIRAL</sequence>
<accession>A0ABR2TXV6</accession>
<protein>
    <recommendedName>
        <fullName evidence="4">Secreted protein</fullName>
    </recommendedName>
</protein>
<gene>
    <name evidence="2" type="ORF">V6N11_017264</name>
</gene>
<reference evidence="2 3" key="1">
    <citation type="journal article" date="2024" name="G3 (Bethesda)">
        <title>Genome assembly of Hibiscus sabdariffa L. provides insights into metabolisms of medicinal natural products.</title>
        <authorList>
            <person name="Kim T."/>
        </authorList>
    </citation>
    <scope>NUCLEOTIDE SEQUENCE [LARGE SCALE GENOMIC DNA]</scope>
    <source>
        <strain evidence="2">TK-2024</strain>
        <tissue evidence="2">Old leaves</tissue>
    </source>
</reference>
<comment type="caution">
    <text evidence="2">The sequence shown here is derived from an EMBL/GenBank/DDBJ whole genome shotgun (WGS) entry which is preliminary data.</text>
</comment>
<evidence type="ECO:0000256" key="1">
    <source>
        <dbReference type="SAM" id="SignalP"/>
    </source>
</evidence>
<feature type="chain" id="PRO_5046265081" description="Secreted protein" evidence="1">
    <location>
        <begin position="21"/>
        <end position="134"/>
    </location>
</feature>
<name>A0ABR2TXV6_9ROSI</name>
<keyword evidence="3" id="KW-1185">Reference proteome</keyword>
<dbReference type="EMBL" id="JBBPBN010000004">
    <property type="protein sequence ID" value="KAK9042185.1"/>
    <property type="molecule type" value="Genomic_DNA"/>
</dbReference>
<keyword evidence="1" id="KW-0732">Signal</keyword>
<dbReference type="Proteomes" id="UP001396334">
    <property type="component" value="Unassembled WGS sequence"/>
</dbReference>
<evidence type="ECO:0000313" key="3">
    <source>
        <dbReference type="Proteomes" id="UP001396334"/>
    </source>
</evidence>
<organism evidence="2 3">
    <name type="scientific">Hibiscus sabdariffa</name>
    <name type="common">roselle</name>
    <dbReference type="NCBI Taxonomy" id="183260"/>
    <lineage>
        <taxon>Eukaryota</taxon>
        <taxon>Viridiplantae</taxon>
        <taxon>Streptophyta</taxon>
        <taxon>Embryophyta</taxon>
        <taxon>Tracheophyta</taxon>
        <taxon>Spermatophyta</taxon>
        <taxon>Magnoliopsida</taxon>
        <taxon>eudicotyledons</taxon>
        <taxon>Gunneridae</taxon>
        <taxon>Pentapetalae</taxon>
        <taxon>rosids</taxon>
        <taxon>malvids</taxon>
        <taxon>Malvales</taxon>
        <taxon>Malvaceae</taxon>
        <taxon>Malvoideae</taxon>
        <taxon>Hibiscus</taxon>
    </lineage>
</organism>
<evidence type="ECO:0000313" key="2">
    <source>
        <dbReference type="EMBL" id="KAK9042185.1"/>
    </source>
</evidence>